<gene>
    <name evidence="1" type="ORF">MCC10009_1912</name>
    <name evidence="2" type="ORF">MCC10083_1930</name>
    <name evidence="3" type="ORF">MCC10100_1885</name>
</gene>
<evidence type="ECO:0000313" key="3">
    <source>
        <dbReference type="EMBL" id="TCF37710.1"/>
    </source>
</evidence>
<dbReference type="Proteomes" id="UP000291226">
    <property type="component" value="Unassembled WGS sequence"/>
</dbReference>
<dbReference type="Proteomes" id="UP000291881">
    <property type="component" value="Unassembled WGS sequence"/>
</dbReference>
<dbReference type="Proteomes" id="UP000294241">
    <property type="component" value="Unassembled WGS sequence"/>
</dbReference>
<evidence type="ECO:0000313" key="6">
    <source>
        <dbReference type="Proteomes" id="UP000294241"/>
    </source>
</evidence>
<reference evidence="1" key="2">
    <citation type="submission" date="2019-02" db="EMBL/GenBank/DDBJ databases">
        <authorList>
            <person name="Odamaki T."/>
        </authorList>
    </citation>
    <scope>NUCLEOTIDE SEQUENCE</scope>
    <source>
        <strain evidence="1">MCC10009</strain>
        <strain evidence="2">MCC10083</strain>
        <strain evidence="3">MCC10100</strain>
    </source>
</reference>
<comment type="caution">
    <text evidence="1">The sequence shown here is derived from an EMBL/GenBank/DDBJ whole genome shotgun (WGS) entry which is preliminary data.</text>
</comment>
<dbReference type="SUPFAM" id="SSF52540">
    <property type="entry name" value="P-loop containing nucleoside triphosphate hydrolases"/>
    <property type="match status" value="1"/>
</dbReference>
<evidence type="ECO:0000313" key="5">
    <source>
        <dbReference type="Proteomes" id="UP000291881"/>
    </source>
</evidence>
<dbReference type="EMBL" id="SHST01000032">
    <property type="protein sequence ID" value="TCF37710.1"/>
    <property type="molecule type" value="Genomic_DNA"/>
</dbReference>
<name>A0A4R0U5S0_BIFLL</name>
<dbReference type="EMBL" id="SHPS01000038">
    <property type="protein sequence ID" value="TCD84267.1"/>
    <property type="molecule type" value="Genomic_DNA"/>
</dbReference>
<dbReference type="AlphaFoldDB" id="A0A4R0U5S0"/>
<sequence>MHDAVDDSELTKTNLQKKLASKIVGVFSPDSLGRLTNRQRGRSKAVVGITYDGKQHPLRFSFATNSKSEVKIDSLPESRVESTPVFLPSRELMSIFPGFVSLYDSRQIAFDETWRDTCNLLGRTPLRRTPGSDVDKALQPIMGILGGKVDESAGKFYLHRSEGTFEMPLVAEGLRKLATIYRLVQSGVLLNSGFLFWDEPEANLNPASQKAIVQMVIELANAGV</sequence>
<evidence type="ECO:0000313" key="1">
    <source>
        <dbReference type="EMBL" id="TCD84267.1"/>
    </source>
</evidence>
<proteinExistence type="predicted"/>
<evidence type="ECO:0000313" key="2">
    <source>
        <dbReference type="EMBL" id="TCF07558.1"/>
    </source>
</evidence>
<reference evidence="4 5" key="1">
    <citation type="journal article" date="2018" name="Sci. Rep.">
        <title>Genomic diversity and distribution of Bifidobacterium longum subsp. longum across the human lifespan.</title>
        <authorList>
            <person name="Odamaki T."/>
            <person name="Bottacini F."/>
            <person name="Kato K."/>
            <person name="Mitsuyama E."/>
            <person name="Yoshida K."/>
            <person name="Horigome A."/>
            <person name="Xiao J.Z."/>
            <person name="van Sinderen D."/>
        </authorList>
    </citation>
    <scope>NUCLEOTIDE SEQUENCE [LARGE SCALE GENOMIC DNA]</scope>
    <source>
        <strain evidence="1 5">MCC10009</strain>
        <strain evidence="2 4">MCC10083</strain>
        <strain evidence="3 6">MCC10100</strain>
    </source>
</reference>
<accession>A0A4R0U5S0</accession>
<dbReference type="InterPro" id="IPR027417">
    <property type="entry name" value="P-loop_NTPase"/>
</dbReference>
<evidence type="ECO:0008006" key="7">
    <source>
        <dbReference type="Google" id="ProtNLM"/>
    </source>
</evidence>
<evidence type="ECO:0000313" key="4">
    <source>
        <dbReference type="Proteomes" id="UP000291226"/>
    </source>
</evidence>
<protein>
    <recommendedName>
        <fullName evidence="7">ATP-binding protein</fullName>
    </recommendedName>
</protein>
<dbReference type="EMBL" id="SHSD01000045">
    <property type="protein sequence ID" value="TCF07558.1"/>
    <property type="molecule type" value="Genomic_DNA"/>
</dbReference>
<organism evidence="1 5">
    <name type="scientific">Bifidobacterium longum subsp. longum</name>
    <dbReference type="NCBI Taxonomy" id="1679"/>
    <lineage>
        <taxon>Bacteria</taxon>
        <taxon>Bacillati</taxon>
        <taxon>Actinomycetota</taxon>
        <taxon>Actinomycetes</taxon>
        <taxon>Bifidobacteriales</taxon>
        <taxon>Bifidobacteriaceae</taxon>
        <taxon>Bifidobacterium</taxon>
    </lineage>
</organism>